<dbReference type="InterPro" id="IPR023393">
    <property type="entry name" value="START-like_dom_sf"/>
</dbReference>
<evidence type="ECO:0000313" key="4">
    <source>
        <dbReference type="EMBL" id="MBB6501137.1"/>
    </source>
</evidence>
<proteinExistence type="inferred from homology"/>
<name>A0A7X0MJ61_9SPHI</name>
<dbReference type="PANTHER" id="PTHR33990:SF1">
    <property type="entry name" value="PROTEIN YJDN"/>
    <property type="match status" value="1"/>
</dbReference>
<dbReference type="Gene3D" id="3.30.530.20">
    <property type="match status" value="1"/>
</dbReference>
<dbReference type="InterPro" id="IPR028973">
    <property type="entry name" value="PhnB-like"/>
</dbReference>
<gene>
    <name evidence="4" type="ORF">HDF25_003300</name>
</gene>
<dbReference type="Proteomes" id="UP000521017">
    <property type="component" value="Unassembled WGS sequence"/>
</dbReference>
<dbReference type="SUPFAM" id="SSF54593">
    <property type="entry name" value="Glyoxalase/Bleomycin resistance protein/Dihydroxybiphenyl dioxygenase"/>
    <property type="match status" value="1"/>
</dbReference>
<comment type="caution">
    <text evidence="4">The sequence shown here is derived from an EMBL/GenBank/DDBJ whole genome shotgun (WGS) entry which is preliminary data.</text>
</comment>
<accession>A0A7X0MJ61</accession>
<organism evidence="4 5">
    <name type="scientific">Pedobacter cryoconitis</name>
    <dbReference type="NCBI Taxonomy" id="188932"/>
    <lineage>
        <taxon>Bacteria</taxon>
        <taxon>Pseudomonadati</taxon>
        <taxon>Bacteroidota</taxon>
        <taxon>Sphingobacteriia</taxon>
        <taxon>Sphingobacteriales</taxon>
        <taxon>Sphingobacteriaceae</taxon>
        <taxon>Pedobacter</taxon>
    </lineage>
</organism>
<feature type="domain" description="PhnB-like" evidence="2">
    <location>
        <begin position="178"/>
        <end position="314"/>
    </location>
</feature>
<dbReference type="InterPro" id="IPR013538">
    <property type="entry name" value="ASHA1/2-like_C"/>
</dbReference>
<evidence type="ECO:0000259" key="3">
    <source>
        <dbReference type="Pfam" id="PF08327"/>
    </source>
</evidence>
<dbReference type="Gene3D" id="3.10.180.10">
    <property type="entry name" value="2,3-Dihydroxybiphenyl 1,2-Dioxygenase, domain 1"/>
    <property type="match status" value="1"/>
</dbReference>
<comment type="similarity">
    <text evidence="1">Belongs to the AHA1 family.</text>
</comment>
<dbReference type="CDD" id="cd06588">
    <property type="entry name" value="PhnB_like"/>
    <property type="match status" value="1"/>
</dbReference>
<dbReference type="Pfam" id="PF06983">
    <property type="entry name" value="3-dmu-9_3-mt"/>
    <property type="match status" value="1"/>
</dbReference>
<dbReference type="RefSeq" id="WP_184626572.1">
    <property type="nucleotide sequence ID" value="NZ_JACHCC010000008.1"/>
</dbReference>
<evidence type="ECO:0000259" key="2">
    <source>
        <dbReference type="Pfam" id="PF06983"/>
    </source>
</evidence>
<dbReference type="EMBL" id="JACHCC010000008">
    <property type="protein sequence ID" value="MBB6501137.1"/>
    <property type="molecule type" value="Genomic_DNA"/>
</dbReference>
<feature type="domain" description="Activator of Hsp90 ATPase homologue 1/2-like C-terminal" evidence="3">
    <location>
        <begin position="24"/>
        <end position="161"/>
    </location>
</feature>
<dbReference type="PANTHER" id="PTHR33990">
    <property type="entry name" value="PROTEIN YJDN-RELATED"/>
    <property type="match status" value="1"/>
</dbReference>
<evidence type="ECO:0000256" key="1">
    <source>
        <dbReference type="ARBA" id="ARBA00006817"/>
    </source>
</evidence>
<dbReference type="SUPFAM" id="SSF55961">
    <property type="entry name" value="Bet v1-like"/>
    <property type="match status" value="1"/>
</dbReference>
<sequence length="321" mass="36641">MTKREAVFSKDMKNRKLTVLRTFDAPVEQVWRAWTEGEMLDKWWAPKPYSAETKTMNFKEGGMWLYCMVGPQGDRTWCRVDYKTIVPHQLITNVNSFSDESGNINSDFPVMSWKNEFSQTGSETTVAVEITFAKEADLEKIVEMRFQEGFASGLSNLDHYLSTQFKIRKELKVDNTARVTTYLNFNGKTEEALNFYKEVFKGEFTGVGLRRFGDIELPAAMPPLSDTDKKLIIHGELTIMAGHVIMATDAPESMGFKIEFGNNMHINLEPASREETKSIFDKLSAGGVITMPLEDMFWGAYFGSFTDKYGINWMLNYQASN</sequence>
<protein>
    <submittedName>
        <fullName evidence="4">PhnB protein</fullName>
    </submittedName>
</protein>
<evidence type="ECO:0000313" key="5">
    <source>
        <dbReference type="Proteomes" id="UP000521017"/>
    </source>
</evidence>
<dbReference type="AlphaFoldDB" id="A0A7X0MJ61"/>
<dbReference type="CDD" id="cd07814">
    <property type="entry name" value="SRPBCC_CalC_Aha1-like"/>
    <property type="match status" value="1"/>
</dbReference>
<dbReference type="Pfam" id="PF08327">
    <property type="entry name" value="AHSA1"/>
    <property type="match status" value="1"/>
</dbReference>
<reference evidence="4 5" key="1">
    <citation type="submission" date="2020-08" db="EMBL/GenBank/DDBJ databases">
        <title>Genomic Encyclopedia of Type Strains, Phase IV (KMG-V): Genome sequencing to study the core and pangenomes of soil and plant-associated prokaryotes.</title>
        <authorList>
            <person name="Whitman W."/>
        </authorList>
    </citation>
    <scope>NUCLEOTIDE SEQUENCE [LARGE SCALE GENOMIC DNA]</scope>
    <source>
        <strain evidence="4 5">M2T3</strain>
    </source>
</reference>
<dbReference type="InterPro" id="IPR029068">
    <property type="entry name" value="Glyas_Bleomycin-R_OHBP_Dase"/>
</dbReference>